<organism evidence="2 3">
    <name type="scientific">Symmachiella dynata</name>
    <dbReference type="NCBI Taxonomy" id="2527995"/>
    <lineage>
        <taxon>Bacteria</taxon>
        <taxon>Pseudomonadati</taxon>
        <taxon>Planctomycetota</taxon>
        <taxon>Planctomycetia</taxon>
        <taxon>Planctomycetales</taxon>
        <taxon>Planctomycetaceae</taxon>
        <taxon>Symmachiella</taxon>
    </lineage>
</organism>
<dbReference type="AlphaFoldDB" id="A0A517ZRK8"/>
<evidence type="ECO:0000256" key="1">
    <source>
        <dbReference type="SAM" id="MobiDB-lite"/>
    </source>
</evidence>
<dbReference type="Proteomes" id="UP000319383">
    <property type="component" value="Chromosome"/>
</dbReference>
<proteinExistence type="predicted"/>
<name>A0A517ZRK8_9PLAN</name>
<evidence type="ECO:0000313" key="2">
    <source>
        <dbReference type="EMBL" id="QDU45122.1"/>
    </source>
</evidence>
<protein>
    <submittedName>
        <fullName evidence="2">Uncharacterized protein</fullName>
    </submittedName>
</protein>
<gene>
    <name evidence="2" type="ORF">Mal52_36100</name>
</gene>
<feature type="region of interest" description="Disordered" evidence="1">
    <location>
        <begin position="33"/>
        <end position="56"/>
    </location>
</feature>
<evidence type="ECO:0000313" key="3">
    <source>
        <dbReference type="Proteomes" id="UP000319383"/>
    </source>
</evidence>
<keyword evidence="3" id="KW-1185">Reference proteome</keyword>
<dbReference type="KEGG" id="sdyn:Mal52_36100"/>
<sequence>MEFRRYSKCNLAMVCVSRTGSCTIDIGNDASGNPTRWPVAGSGISRQTPEKNLPAD</sequence>
<dbReference type="EMBL" id="CP036276">
    <property type="protein sequence ID" value="QDU45122.1"/>
    <property type="molecule type" value="Genomic_DNA"/>
</dbReference>
<accession>A0A517ZRK8</accession>
<reference evidence="2 3" key="1">
    <citation type="submission" date="2019-02" db="EMBL/GenBank/DDBJ databases">
        <title>Deep-cultivation of Planctomycetes and their phenomic and genomic characterization uncovers novel biology.</title>
        <authorList>
            <person name="Wiegand S."/>
            <person name="Jogler M."/>
            <person name="Boedeker C."/>
            <person name="Pinto D."/>
            <person name="Vollmers J."/>
            <person name="Rivas-Marin E."/>
            <person name="Kohn T."/>
            <person name="Peeters S.H."/>
            <person name="Heuer A."/>
            <person name="Rast P."/>
            <person name="Oberbeckmann S."/>
            <person name="Bunk B."/>
            <person name="Jeske O."/>
            <person name="Meyerdierks A."/>
            <person name="Storesund J.E."/>
            <person name="Kallscheuer N."/>
            <person name="Luecker S."/>
            <person name="Lage O.M."/>
            <person name="Pohl T."/>
            <person name="Merkel B.J."/>
            <person name="Hornburger P."/>
            <person name="Mueller R.-W."/>
            <person name="Bruemmer F."/>
            <person name="Labrenz M."/>
            <person name="Spormann A.M."/>
            <person name="Op den Camp H."/>
            <person name="Overmann J."/>
            <person name="Amann R."/>
            <person name="Jetten M.S.M."/>
            <person name="Mascher T."/>
            <person name="Medema M.H."/>
            <person name="Devos D.P."/>
            <person name="Kaster A.-K."/>
            <person name="Ovreas L."/>
            <person name="Rohde M."/>
            <person name="Galperin M.Y."/>
            <person name="Jogler C."/>
        </authorList>
    </citation>
    <scope>NUCLEOTIDE SEQUENCE [LARGE SCALE GENOMIC DNA]</scope>
    <source>
        <strain evidence="2 3">Mal52</strain>
    </source>
</reference>